<dbReference type="Proteomes" id="UP000037175">
    <property type="component" value="Unassembled WGS sequence"/>
</dbReference>
<sequence>MYEIAPELKERPIFFMKFSKEKWTLESLRKGNLYMNTIGYFKKLEEETKKRGMGDKDEGALVLNQLDISLYDYETGNLFLKGFAGRSQIRFEEDCEKHAFCMCYLDFYNLEIIEEGSNYIKTKTSFSDEQKKEFKNNFGEHVLIYSCGDFIENVRRTFEKENIQWAASKVRYTDFSINYKDRIESYTNGGNDKYFWKDSFFKNQKEYRIIVTNKDSNEPLIINIGDMTRYSHLTTADELFNRGFCVEMHFDPEKDLTKID</sequence>
<keyword evidence="2" id="KW-1185">Reference proteome</keyword>
<evidence type="ECO:0000313" key="2">
    <source>
        <dbReference type="Proteomes" id="UP000037175"/>
    </source>
</evidence>
<gene>
    <name evidence="1" type="ORF">Tfer_2907</name>
</gene>
<reference evidence="2" key="1">
    <citation type="submission" date="2015-07" db="EMBL/GenBank/DDBJ databases">
        <title>Complete Genome of Thermincola ferriacetica strain Z-0001T.</title>
        <authorList>
            <person name="Lusk B."/>
            <person name="Badalamenti J.P."/>
            <person name="Parameswaran P."/>
            <person name="Bond D.R."/>
            <person name="Torres C.I."/>
        </authorList>
    </citation>
    <scope>NUCLEOTIDE SEQUENCE [LARGE SCALE GENOMIC DNA]</scope>
    <source>
        <strain evidence="2">Z-0001</strain>
    </source>
</reference>
<comment type="caution">
    <text evidence="1">The sequence shown here is derived from an EMBL/GenBank/DDBJ whole genome shotgun (WGS) entry which is preliminary data.</text>
</comment>
<proteinExistence type="predicted"/>
<accession>A0A0L6W0B0</accession>
<dbReference type="AlphaFoldDB" id="A0A0L6W0B0"/>
<name>A0A0L6W0B0_9FIRM</name>
<dbReference type="EMBL" id="LGTE01000028">
    <property type="protein sequence ID" value="KNZ68514.1"/>
    <property type="molecule type" value="Genomic_DNA"/>
</dbReference>
<dbReference type="RefSeq" id="WP_052218885.1">
    <property type="nucleotide sequence ID" value="NZ_LGTE01000028.1"/>
</dbReference>
<organism evidence="1 2">
    <name type="scientific">Thermincola ferriacetica</name>
    <dbReference type="NCBI Taxonomy" id="281456"/>
    <lineage>
        <taxon>Bacteria</taxon>
        <taxon>Bacillati</taxon>
        <taxon>Bacillota</taxon>
        <taxon>Clostridia</taxon>
        <taxon>Eubacteriales</taxon>
        <taxon>Thermincolaceae</taxon>
        <taxon>Thermincola</taxon>
    </lineage>
</organism>
<protein>
    <submittedName>
        <fullName evidence="1">Uncharacterized protein</fullName>
    </submittedName>
</protein>
<evidence type="ECO:0000313" key="1">
    <source>
        <dbReference type="EMBL" id="KNZ68514.1"/>
    </source>
</evidence>